<evidence type="ECO:0000256" key="2">
    <source>
        <dbReference type="ARBA" id="ARBA00022692"/>
    </source>
</evidence>
<keyword evidence="2 5" id="KW-0812">Transmembrane</keyword>
<evidence type="ECO:0000256" key="5">
    <source>
        <dbReference type="SAM" id="Phobius"/>
    </source>
</evidence>
<dbReference type="PANTHER" id="PTHR38480">
    <property type="entry name" value="SLR0254 PROTEIN"/>
    <property type="match status" value="1"/>
</dbReference>
<feature type="transmembrane region" description="Helical" evidence="5">
    <location>
        <begin position="109"/>
        <end position="131"/>
    </location>
</feature>
<evidence type="ECO:0000256" key="1">
    <source>
        <dbReference type="ARBA" id="ARBA00004141"/>
    </source>
</evidence>
<protein>
    <submittedName>
        <fullName evidence="7">Putative RDD family membrane protein YckC</fullName>
    </submittedName>
</protein>
<proteinExistence type="predicted"/>
<sequence length="234" mass="25717">MSVLVHTSQHVTLEYQPASVGDRMLATLVDYGVFIGWAIILGLLSRGLNSSSFVSPLILGLFYLGPIVFYDLLCEYLLNGQSIGKIALNIRVVMLDGSQPGLGAYLLRWVLRIVESGTFFFGIIPIVTVAANGKGQRLGDIAAGTTVVKVKPSVSLDDVLTQPTQENYQVMFQEVRQLTDHDISVVQDVLRRGDDWAVSQAAERVKEVTGSITTLGDRAFLYQIITDYQFITSK</sequence>
<keyword evidence="3 5" id="KW-1133">Transmembrane helix</keyword>
<name>A0A2T0S1U9_9BACT</name>
<reference evidence="7 8" key="1">
    <citation type="submission" date="2018-03" db="EMBL/GenBank/DDBJ databases">
        <title>Genomic Encyclopedia of Archaeal and Bacterial Type Strains, Phase II (KMG-II): from individual species to whole genera.</title>
        <authorList>
            <person name="Goeker M."/>
        </authorList>
    </citation>
    <scope>NUCLEOTIDE SEQUENCE [LARGE SCALE GENOMIC DNA]</scope>
    <source>
        <strain evidence="7 8">DSM 28354</strain>
    </source>
</reference>
<evidence type="ECO:0000259" key="6">
    <source>
        <dbReference type="Pfam" id="PF06271"/>
    </source>
</evidence>
<keyword evidence="8" id="KW-1185">Reference proteome</keyword>
<feature type="domain" description="RDD" evidence="6">
    <location>
        <begin position="18"/>
        <end position="144"/>
    </location>
</feature>
<dbReference type="AlphaFoldDB" id="A0A2T0S1U9"/>
<dbReference type="Pfam" id="PF06271">
    <property type="entry name" value="RDD"/>
    <property type="match status" value="1"/>
</dbReference>
<comment type="subcellular location">
    <subcellularLocation>
        <location evidence="1">Membrane</location>
        <topology evidence="1">Multi-pass membrane protein</topology>
    </subcellularLocation>
</comment>
<evidence type="ECO:0000256" key="3">
    <source>
        <dbReference type="ARBA" id="ARBA00022989"/>
    </source>
</evidence>
<gene>
    <name evidence="7" type="ORF">CLV58_13321</name>
</gene>
<evidence type="ECO:0000313" key="8">
    <source>
        <dbReference type="Proteomes" id="UP000238375"/>
    </source>
</evidence>
<accession>A0A2T0S1U9</accession>
<dbReference type="Proteomes" id="UP000238375">
    <property type="component" value="Unassembled WGS sequence"/>
</dbReference>
<feature type="transmembrane region" description="Helical" evidence="5">
    <location>
        <begin position="24"/>
        <end position="44"/>
    </location>
</feature>
<dbReference type="OrthoDB" id="9814143at2"/>
<organism evidence="7 8">
    <name type="scientific">Spirosoma oryzae</name>
    <dbReference type="NCBI Taxonomy" id="1469603"/>
    <lineage>
        <taxon>Bacteria</taxon>
        <taxon>Pseudomonadati</taxon>
        <taxon>Bacteroidota</taxon>
        <taxon>Cytophagia</taxon>
        <taxon>Cytophagales</taxon>
        <taxon>Cytophagaceae</taxon>
        <taxon>Spirosoma</taxon>
    </lineage>
</organism>
<dbReference type="EMBL" id="PVTE01000033">
    <property type="protein sequence ID" value="PRY27388.1"/>
    <property type="molecule type" value="Genomic_DNA"/>
</dbReference>
<evidence type="ECO:0000313" key="7">
    <source>
        <dbReference type="EMBL" id="PRY27388.1"/>
    </source>
</evidence>
<comment type="caution">
    <text evidence="7">The sequence shown here is derived from an EMBL/GenBank/DDBJ whole genome shotgun (WGS) entry which is preliminary data.</text>
</comment>
<dbReference type="InterPro" id="IPR010432">
    <property type="entry name" value="RDD"/>
</dbReference>
<dbReference type="GO" id="GO:0016020">
    <property type="term" value="C:membrane"/>
    <property type="evidence" value="ECO:0007669"/>
    <property type="project" value="UniProtKB-SubCell"/>
</dbReference>
<feature type="transmembrane region" description="Helical" evidence="5">
    <location>
        <begin position="51"/>
        <end position="70"/>
    </location>
</feature>
<dbReference type="RefSeq" id="WP_106140520.1">
    <property type="nucleotide sequence ID" value="NZ_PVTE01000033.1"/>
</dbReference>
<keyword evidence="4 5" id="KW-0472">Membrane</keyword>
<evidence type="ECO:0000256" key="4">
    <source>
        <dbReference type="ARBA" id="ARBA00023136"/>
    </source>
</evidence>
<dbReference type="PANTHER" id="PTHR38480:SF1">
    <property type="entry name" value="SLR0254 PROTEIN"/>
    <property type="match status" value="1"/>
</dbReference>